<sequence length="249" mass="26514">MLVPLNYAEREAISKPKNADHGVNDTSQVDIDIEQHIDPPCEKLPCLSRFDAGFVPGEASGGPATPVSLDVPTADDIPQNVDIWHAEEKHSFQTHARCLDYASEAVSQALAMDDQKDVLHPDDKVEQDDEQLPSIQSLVLRHGITAAGVGIPGAGDAPHQEIIKVERHPALDAAIPISGILNTADETGSYEPLMPIQSITVADRLDAQGGTIGLDVNIDCPTLSSAPRLHSPSLDPQGGTQDRVTVLVA</sequence>
<organism evidence="1 2">
    <name type="scientific">Nepenthes gracilis</name>
    <name type="common">Slender pitcher plant</name>
    <dbReference type="NCBI Taxonomy" id="150966"/>
    <lineage>
        <taxon>Eukaryota</taxon>
        <taxon>Viridiplantae</taxon>
        <taxon>Streptophyta</taxon>
        <taxon>Embryophyta</taxon>
        <taxon>Tracheophyta</taxon>
        <taxon>Spermatophyta</taxon>
        <taxon>Magnoliopsida</taxon>
        <taxon>eudicotyledons</taxon>
        <taxon>Gunneridae</taxon>
        <taxon>Pentapetalae</taxon>
        <taxon>Caryophyllales</taxon>
        <taxon>Nepenthaceae</taxon>
        <taxon>Nepenthes</taxon>
    </lineage>
</organism>
<evidence type="ECO:0000313" key="2">
    <source>
        <dbReference type="Proteomes" id="UP001279734"/>
    </source>
</evidence>
<accession>A0AAD3PA11</accession>
<dbReference type="AlphaFoldDB" id="A0AAD3PA11"/>
<gene>
    <name evidence="1" type="ORF">Nepgr_002763</name>
</gene>
<reference evidence="1" key="1">
    <citation type="submission" date="2023-05" db="EMBL/GenBank/DDBJ databases">
        <title>Nepenthes gracilis genome sequencing.</title>
        <authorList>
            <person name="Fukushima K."/>
        </authorList>
    </citation>
    <scope>NUCLEOTIDE SEQUENCE</scope>
    <source>
        <strain evidence="1">SING2019-196</strain>
    </source>
</reference>
<comment type="caution">
    <text evidence="1">The sequence shown here is derived from an EMBL/GenBank/DDBJ whole genome shotgun (WGS) entry which is preliminary data.</text>
</comment>
<evidence type="ECO:0000313" key="1">
    <source>
        <dbReference type="EMBL" id="GMH00924.1"/>
    </source>
</evidence>
<keyword evidence="2" id="KW-1185">Reference proteome</keyword>
<dbReference type="EMBL" id="BSYO01000002">
    <property type="protein sequence ID" value="GMH00924.1"/>
    <property type="molecule type" value="Genomic_DNA"/>
</dbReference>
<dbReference type="Proteomes" id="UP001279734">
    <property type="component" value="Unassembled WGS sequence"/>
</dbReference>
<proteinExistence type="predicted"/>
<name>A0AAD3PA11_NEPGR</name>
<protein>
    <submittedName>
        <fullName evidence="1">Uncharacterized protein</fullName>
    </submittedName>
</protein>